<dbReference type="GO" id="GO:0032040">
    <property type="term" value="C:small-subunit processome"/>
    <property type="evidence" value="ECO:0007669"/>
    <property type="project" value="TreeGrafter"/>
</dbReference>
<dbReference type="AlphaFoldDB" id="A0A2G5B6K7"/>
<dbReference type="GO" id="GO:0030515">
    <property type="term" value="F:snoRNA binding"/>
    <property type="evidence" value="ECO:0007669"/>
    <property type="project" value="TreeGrafter"/>
</dbReference>
<dbReference type="SUPFAM" id="SSF48371">
    <property type="entry name" value="ARM repeat"/>
    <property type="match status" value="1"/>
</dbReference>
<gene>
    <name evidence="10" type="ORF">COEREDRAFT_46355</name>
</gene>
<comment type="subunit">
    <text evidence="8">Component of the ribosomal small subunit (SSU) processome.</text>
</comment>
<dbReference type="GO" id="GO:0034455">
    <property type="term" value="C:t-UTP complex"/>
    <property type="evidence" value="ECO:0007669"/>
    <property type="project" value="TreeGrafter"/>
</dbReference>
<dbReference type="SMART" id="SM01036">
    <property type="entry name" value="BP28CT"/>
    <property type="match status" value="1"/>
</dbReference>
<keyword evidence="11" id="KW-1185">Reference proteome</keyword>
<protein>
    <recommendedName>
        <fullName evidence="3 8">U3 small nucleolar RNA-associated protein 10</fullName>
    </recommendedName>
</protein>
<dbReference type="EMBL" id="KZ303514">
    <property type="protein sequence ID" value="PIA14645.1"/>
    <property type="molecule type" value="Genomic_DNA"/>
</dbReference>
<evidence type="ECO:0000256" key="2">
    <source>
        <dbReference type="ARBA" id="ARBA00010559"/>
    </source>
</evidence>
<proteinExistence type="inferred from homology"/>
<evidence type="ECO:0000313" key="11">
    <source>
        <dbReference type="Proteomes" id="UP000242474"/>
    </source>
</evidence>
<evidence type="ECO:0000256" key="5">
    <source>
        <dbReference type="ARBA" id="ARBA00022552"/>
    </source>
</evidence>
<comment type="subcellular location">
    <subcellularLocation>
        <location evidence="1 8">Nucleus</location>
        <location evidence="1 8">Nucleolus</location>
    </subcellularLocation>
</comment>
<keyword evidence="4 8" id="KW-0690">Ribosome biogenesis</keyword>
<evidence type="ECO:0000313" key="10">
    <source>
        <dbReference type="EMBL" id="PIA14645.1"/>
    </source>
</evidence>
<dbReference type="GO" id="GO:0045943">
    <property type="term" value="P:positive regulation of transcription by RNA polymerase I"/>
    <property type="evidence" value="ECO:0007669"/>
    <property type="project" value="TreeGrafter"/>
</dbReference>
<comment type="similarity">
    <text evidence="2 8">Belongs to the HEATR1/UTP10 family.</text>
</comment>
<dbReference type="PANTHER" id="PTHR13457">
    <property type="entry name" value="BAP28"/>
    <property type="match status" value="1"/>
</dbReference>
<name>A0A2G5B6K7_COERN</name>
<feature type="domain" description="BP28 C-terminal" evidence="9">
    <location>
        <begin position="46"/>
        <end position="196"/>
    </location>
</feature>
<dbReference type="STRING" id="763665.A0A2G5B6K7"/>
<evidence type="ECO:0000259" key="9">
    <source>
        <dbReference type="SMART" id="SM01036"/>
    </source>
</evidence>
<dbReference type="InterPro" id="IPR011989">
    <property type="entry name" value="ARM-like"/>
</dbReference>
<evidence type="ECO:0000256" key="7">
    <source>
        <dbReference type="ARBA" id="ARBA00023274"/>
    </source>
</evidence>
<dbReference type="InterPro" id="IPR016024">
    <property type="entry name" value="ARM-type_fold"/>
</dbReference>
<keyword evidence="7 8" id="KW-0687">Ribonucleoprotein</keyword>
<evidence type="ECO:0000256" key="1">
    <source>
        <dbReference type="ARBA" id="ARBA00004604"/>
    </source>
</evidence>
<dbReference type="GO" id="GO:0000462">
    <property type="term" value="P:maturation of SSU-rRNA from tricistronic rRNA transcript (SSU-rRNA, 5.8S rRNA, LSU-rRNA)"/>
    <property type="evidence" value="ECO:0007669"/>
    <property type="project" value="TreeGrafter"/>
</dbReference>
<dbReference type="Proteomes" id="UP000242474">
    <property type="component" value="Unassembled WGS sequence"/>
</dbReference>
<evidence type="ECO:0000256" key="6">
    <source>
        <dbReference type="ARBA" id="ARBA00023242"/>
    </source>
</evidence>
<dbReference type="Pfam" id="PF08146">
    <property type="entry name" value="BP28CT"/>
    <property type="match status" value="1"/>
</dbReference>
<dbReference type="PANTHER" id="PTHR13457:SF1">
    <property type="entry name" value="HEAT REPEAT-CONTAINING PROTEIN 1"/>
    <property type="match status" value="1"/>
</dbReference>
<comment type="function">
    <text evidence="8">Involved in nucleolar processing of pre-18S ribosomal RNA.</text>
</comment>
<reference evidence="10 11" key="1">
    <citation type="journal article" date="2015" name="Genome Biol. Evol.">
        <title>Phylogenomic analyses indicate that early fungi evolved digesting cell walls of algal ancestors of land plants.</title>
        <authorList>
            <person name="Chang Y."/>
            <person name="Wang S."/>
            <person name="Sekimoto S."/>
            <person name="Aerts A.L."/>
            <person name="Choi C."/>
            <person name="Clum A."/>
            <person name="LaButti K.M."/>
            <person name="Lindquist E.A."/>
            <person name="Yee Ngan C."/>
            <person name="Ohm R.A."/>
            <person name="Salamov A.A."/>
            <person name="Grigoriev I.V."/>
            <person name="Spatafora J.W."/>
            <person name="Berbee M.L."/>
        </authorList>
    </citation>
    <scope>NUCLEOTIDE SEQUENCE [LARGE SCALE GENOMIC DNA]</scope>
    <source>
        <strain evidence="10 11">NRRL 1564</strain>
    </source>
</reference>
<keyword evidence="6 8" id="KW-0539">Nucleus</keyword>
<dbReference type="InterPro" id="IPR012954">
    <property type="entry name" value="BP28_C_dom"/>
</dbReference>
<dbReference type="InterPro" id="IPR040191">
    <property type="entry name" value="UTP10"/>
</dbReference>
<sequence>MARHIPPRHLLPAQLAFFQKEVLRQGATAVSAFTAFVGRTASALQPGQLQQFHRQLFRLFLAIFDVPRSPTLSRSDAELIEQTALDGFMGLAVRLNENQFRPLFLAFLEWASADPATLAPPSPIPSAQARLRAFYRVLNALLARLKTLAVPYYALVLDTTVVQLQRFAVFHDTIDALWGAVVESVRLSALYDSSAELWTEAAYRRVARPLVNQLANTKRADDTAPSHLERVGSLLAPACAQLAAAVANDALWKLLNQDVLLKARADDPAVRHSTLLVLQALYNKLGEEFLILLPETIPFLAELLEDDDSIVERSTHETIKLIESLLGESLQSYLR</sequence>
<accession>A0A2G5B6K7</accession>
<evidence type="ECO:0000256" key="4">
    <source>
        <dbReference type="ARBA" id="ARBA00022517"/>
    </source>
</evidence>
<dbReference type="OrthoDB" id="31183at2759"/>
<organism evidence="10 11">
    <name type="scientific">Coemansia reversa (strain ATCC 12441 / NRRL 1564)</name>
    <dbReference type="NCBI Taxonomy" id="763665"/>
    <lineage>
        <taxon>Eukaryota</taxon>
        <taxon>Fungi</taxon>
        <taxon>Fungi incertae sedis</taxon>
        <taxon>Zoopagomycota</taxon>
        <taxon>Kickxellomycotina</taxon>
        <taxon>Kickxellomycetes</taxon>
        <taxon>Kickxellales</taxon>
        <taxon>Kickxellaceae</taxon>
        <taxon>Coemansia</taxon>
    </lineage>
</organism>
<dbReference type="Gene3D" id="1.25.10.10">
    <property type="entry name" value="Leucine-rich Repeat Variant"/>
    <property type="match status" value="1"/>
</dbReference>
<evidence type="ECO:0000256" key="8">
    <source>
        <dbReference type="RuleBase" id="RU367065"/>
    </source>
</evidence>
<evidence type="ECO:0000256" key="3">
    <source>
        <dbReference type="ARBA" id="ARBA00015399"/>
    </source>
</evidence>
<dbReference type="GO" id="GO:0030686">
    <property type="term" value="C:90S preribosome"/>
    <property type="evidence" value="ECO:0007669"/>
    <property type="project" value="TreeGrafter"/>
</dbReference>
<keyword evidence="5 8" id="KW-0698">rRNA processing</keyword>